<dbReference type="InterPro" id="IPR036734">
    <property type="entry name" value="Neur_chan_lig-bd_sf"/>
</dbReference>
<evidence type="ECO:0000313" key="5">
    <source>
        <dbReference type="Proteomes" id="UP001345963"/>
    </source>
</evidence>
<comment type="subcellular location">
    <subcellularLocation>
        <location evidence="1">Membrane</location>
    </subcellularLocation>
</comment>
<evidence type="ECO:0000256" key="1">
    <source>
        <dbReference type="ARBA" id="ARBA00004370"/>
    </source>
</evidence>
<organism evidence="4 5">
    <name type="scientific">Ataeniobius toweri</name>
    <dbReference type="NCBI Taxonomy" id="208326"/>
    <lineage>
        <taxon>Eukaryota</taxon>
        <taxon>Metazoa</taxon>
        <taxon>Chordata</taxon>
        <taxon>Craniata</taxon>
        <taxon>Vertebrata</taxon>
        <taxon>Euteleostomi</taxon>
        <taxon>Actinopterygii</taxon>
        <taxon>Neopterygii</taxon>
        <taxon>Teleostei</taxon>
        <taxon>Neoteleostei</taxon>
        <taxon>Acanthomorphata</taxon>
        <taxon>Ovalentaria</taxon>
        <taxon>Atherinomorphae</taxon>
        <taxon>Cyprinodontiformes</taxon>
        <taxon>Goodeidae</taxon>
        <taxon>Ataeniobius</taxon>
    </lineage>
</organism>
<dbReference type="EMBL" id="JAHUTI010029957">
    <property type="protein sequence ID" value="MED6241598.1"/>
    <property type="molecule type" value="Genomic_DNA"/>
</dbReference>
<evidence type="ECO:0000259" key="3">
    <source>
        <dbReference type="Pfam" id="PF02931"/>
    </source>
</evidence>
<evidence type="ECO:0000313" key="4">
    <source>
        <dbReference type="EMBL" id="MED6241598.1"/>
    </source>
</evidence>
<dbReference type="InterPro" id="IPR006202">
    <property type="entry name" value="Neur_chan_lig-bd"/>
</dbReference>
<gene>
    <name evidence="4" type="ORF">ATANTOWER_021197</name>
</gene>
<sequence>MTLFLCPGPRVKPLMALTLFLSPDHRNLLIHWVCKPEILWKVSQLLPRQHSEEPKISFLVSLQILRRITTTAACMMDLRRYPLDEQNCTLEIESSSDPHVSSINHPPRLRFEGPPVVDFPLVS</sequence>
<dbReference type="Proteomes" id="UP001345963">
    <property type="component" value="Unassembled WGS sequence"/>
</dbReference>
<dbReference type="SUPFAM" id="SSF63712">
    <property type="entry name" value="Nicotinic receptor ligand binding domain-like"/>
    <property type="match status" value="1"/>
</dbReference>
<dbReference type="Pfam" id="PF02931">
    <property type="entry name" value="Neur_chan_LBD"/>
    <property type="match status" value="1"/>
</dbReference>
<proteinExistence type="predicted"/>
<accession>A0ABU7AUJ5</accession>
<keyword evidence="5" id="KW-1185">Reference proteome</keyword>
<evidence type="ECO:0000256" key="2">
    <source>
        <dbReference type="ARBA" id="ARBA00023136"/>
    </source>
</evidence>
<feature type="domain" description="Neurotransmitter-gated ion-channel ligand-binding" evidence="3">
    <location>
        <begin position="63"/>
        <end position="95"/>
    </location>
</feature>
<keyword evidence="2" id="KW-0472">Membrane</keyword>
<dbReference type="Gene3D" id="2.70.170.10">
    <property type="entry name" value="Neurotransmitter-gated ion-channel ligand-binding domain"/>
    <property type="match status" value="1"/>
</dbReference>
<name>A0ABU7AUJ5_9TELE</name>
<comment type="caution">
    <text evidence="4">The sequence shown here is derived from an EMBL/GenBank/DDBJ whole genome shotgun (WGS) entry which is preliminary data.</text>
</comment>
<reference evidence="4 5" key="1">
    <citation type="submission" date="2021-07" db="EMBL/GenBank/DDBJ databases">
        <authorList>
            <person name="Palmer J.M."/>
        </authorList>
    </citation>
    <scope>NUCLEOTIDE SEQUENCE [LARGE SCALE GENOMIC DNA]</scope>
    <source>
        <strain evidence="4 5">AT_MEX2019</strain>
        <tissue evidence="4">Muscle</tissue>
    </source>
</reference>
<dbReference type="InterPro" id="IPR018000">
    <property type="entry name" value="Neurotransmitter_ion_chnl_CS"/>
</dbReference>
<protein>
    <recommendedName>
        <fullName evidence="3">Neurotransmitter-gated ion-channel ligand-binding domain-containing protein</fullName>
    </recommendedName>
</protein>
<dbReference type="PROSITE" id="PS00236">
    <property type="entry name" value="NEUROTR_ION_CHANNEL"/>
    <property type="match status" value="1"/>
</dbReference>